<protein>
    <submittedName>
        <fullName evidence="4">Reverse transcriptase domain-containing protein</fullName>
    </submittedName>
</protein>
<reference evidence="4" key="2">
    <citation type="submission" date="2022-01" db="EMBL/GenBank/DDBJ databases">
        <authorList>
            <person name="Yamashiro T."/>
            <person name="Shiraishi A."/>
            <person name="Satake H."/>
            <person name="Nakayama K."/>
        </authorList>
    </citation>
    <scope>NUCLEOTIDE SEQUENCE</scope>
</reference>
<evidence type="ECO:0000256" key="2">
    <source>
        <dbReference type="SAM" id="MobiDB-lite"/>
    </source>
</evidence>
<dbReference type="Proteomes" id="UP001151760">
    <property type="component" value="Unassembled WGS sequence"/>
</dbReference>
<evidence type="ECO:0000259" key="3">
    <source>
        <dbReference type="PROSITE" id="PS50158"/>
    </source>
</evidence>
<accession>A0ABQ5CGS4</accession>
<reference evidence="4" key="1">
    <citation type="journal article" date="2022" name="Int. J. Mol. Sci.">
        <title>Draft Genome of Tanacetum Coccineum: Genomic Comparison of Closely Related Tanacetum-Family Plants.</title>
        <authorList>
            <person name="Yamashiro T."/>
            <person name="Shiraishi A."/>
            <person name="Nakayama K."/>
            <person name="Satake H."/>
        </authorList>
    </citation>
    <scope>NUCLEOTIDE SEQUENCE</scope>
</reference>
<dbReference type="GO" id="GO:0003964">
    <property type="term" value="F:RNA-directed DNA polymerase activity"/>
    <property type="evidence" value="ECO:0007669"/>
    <property type="project" value="UniProtKB-KW"/>
</dbReference>
<keyword evidence="4" id="KW-0695">RNA-directed DNA polymerase</keyword>
<dbReference type="PROSITE" id="PS50158">
    <property type="entry name" value="ZF_CCHC"/>
    <property type="match status" value="1"/>
</dbReference>
<organism evidence="4 5">
    <name type="scientific">Tanacetum coccineum</name>
    <dbReference type="NCBI Taxonomy" id="301880"/>
    <lineage>
        <taxon>Eukaryota</taxon>
        <taxon>Viridiplantae</taxon>
        <taxon>Streptophyta</taxon>
        <taxon>Embryophyta</taxon>
        <taxon>Tracheophyta</taxon>
        <taxon>Spermatophyta</taxon>
        <taxon>Magnoliopsida</taxon>
        <taxon>eudicotyledons</taxon>
        <taxon>Gunneridae</taxon>
        <taxon>Pentapetalae</taxon>
        <taxon>asterids</taxon>
        <taxon>campanulids</taxon>
        <taxon>Asterales</taxon>
        <taxon>Asteraceae</taxon>
        <taxon>Asteroideae</taxon>
        <taxon>Anthemideae</taxon>
        <taxon>Anthemidinae</taxon>
        <taxon>Tanacetum</taxon>
    </lineage>
</organism>
<comment type="caution">
    <text evidence="4">The sequence shown here is derived from an EMBL/GenBank/DDBJ whole genome shotgun (WGS) entry which is preliminary data.</text>
</comment>
<keyword evidence="4" id="KW-0808">Transferase</keyword>
<keyword evidence="1" id="KW-0479">Metal-binding</keyword>
<feature type="domain" description="CCHC-type" evidence="3">
    <location>
        <begin position="243"/>
        <end position="256"/>
    </location>
</feature>
<evidence type="ECO:0000313" key="4">
    <source>
        <dbReference type="EMBL" id="GJT26271.1"/>
    </source>
</evidence>
<proteinExistence type="predicted"/>
<dbReference type="InterPro" id="IPR036875">
    <property type="entry name" value="Znf_CCHC_sf"/>
</dbReference>
<name>A0ABQ5CGS4_9ASTR</name>
<dbReference type="InterPro" id="IPR001878">
    <property type="entry name" value="Znf_CCHC"/>
</dbReference>
<evidence type="ECO:0000256" key="1">
    <source>
        <dbReference type="PROSITE-ProRule" id="PRU00047"/>
    </source>
</evidence>
<dbReference type="Gene3D" id="4.10.60.10">
    <property type="entry name" value="Zinc finger, CCHC-type"/>
    <property type="match status" value="1"/>
</dbReference>
<keyword evidence="4" id="KW-0548">Nucleotidyltransferase</keyword>
<keyword evidence="1" id="KW-0863">Zinc-finger</keyword>
<keyword evidence="5" id="KW-1185">Reference proteome</keyword>
<gene>
    <name evidence="4" type="ORF">Tco_0906546</name>
</gene>
<keyword evidence="1" id="KW-0862">Zinc</keyword>
<dbReference type="EMBL" id="BQNB010014278">
    <property type="protein sequence ID" value="GJT26271.1"/>
    <property type="molecule type" value="Genomic_DNA"/>
</dbReference>
<evidence type="ECO:0000313" key="5">
    <source>
        <dbReference type="Proteomes" id="UP001151760"/>
    </source>
</evidence>
<sequence length="298" mass="33539">MPPKRTTTPMTDDAIKQLIAQGVVGALVMYEANRGNGNGDDSHDSRTSGRRHVPNTRECTYSDFLKCQPLNFKGTEGVVGLTQWLEKMESVFHIRYCTVANQVKFATCILLRNALTWWNSHVKTVSHEAAYGMTWKTLKKMMSNKMFPEESDKVEKYVGGLLDNNIQGSVMASKPNTMQDAIEFTNELMDQKVRAYAERQAEKKRKLDNNNQAQQQPPKKQSVAIAYTAGSPAATNNQRTLTCYECGNQGHYRSDCLELKNQNHENQARGTKARGMVYALGRGETNQDLNNMEDDINA</sequence>
<feature type="region of interest" description="Disordered" evidence="2">
    <location>
        <begin position="199"/>
        <end position="223"/>
    </location>
</feature>
<dbReference type="SUPFAM" id="SSF57756">
    <property type="entry name" value="Retrovirus zinc finger-like domains"/>
    <property type="match status" value="1"/>
</dbReference>
<feature type="compositionally biased region" description="Low complexity" evidence="2">
    <location>
        <begin position="209"/>
        <end position="221"/>
    </location>
</feature>
<feature type="compositionally biased region" description="Basic and acidic residues" evidence="2">
    <location>
        <begin position="199"/>
        <end position="208"/>
    </location>
</feature>